<keyword evidence="1" id="KW-0812">Transmembrane</keyword>
<sequence>MSTTTHYQDYRISPRIKIAALWTSMLFIFAYVDLFSSFRADVRSDIEAGKMFTFTIGQGFLLGVTIYVLVPSLLVFLSLVLPARVTRLANIVAAALYAVTIAGGAVGEWNYYILGSITEVALLAGVIYYAWTWPRSTDSLASQANRSRAGTRVHSGPKTDA</sequence>
<gene>
    <name evidence="2" type="ORF">ABEG17_04015</name>
</gene>
<dbReference type="InterPro" id="IPR046289">
    <property type="entry name" value="DUF6326"/>
</dbReference>
<evidence type="ECO:0000256" key="1">
    <source>
        <dbReference type="SAM" id="Phobius"/>
    </source>
</evidence>
<dbReference type="RefSeq" id="WP_406832000.1">
    <property type="nucleotide sequence ID" value="NZ_CP157483.1"/>
</dbReference>
<reference evidence="2" key="1">
    <citation type="submission" date="2024-05" db="EMBL/GenBank/DDBJ databases">
        <authorList>
            <person name="Kim S."/>
            <person name="Heo J."/>
            <person name="Choi H."/>
            <person name="Choi Y."/>
            <person name="Kwon S.-W."/>
            <person name="Kim Y."/>
        </authorList>
    </citation>
    <scope>NUCLEOTIDE SEQUENCE</scope>
    <source>
        <strain evidence="2">KACC 23699</strain>
    </source>
</reference>
<dbReference type="AlphaFoldDB" id="A0AAU7JXA7"/>
<feature type="transmembrane region" description="Helical" evidence="1">
    <location>
        <begin position="112"/>
        <end position="131"/>
    </location>
</feature>
<keyword evidence="1" id="KW-0472">Membrane</keyword>
<keyword evidence="1" id="KW-1133">Transmembrane helix</keyword>
<feature type="transmembrane region" description="Helical" evidence="1">
    <location>
        <begin position="88"/>
        <end position="106"/>
    </location>
</feature>
<name>A0AAU7JXA7_9MICO</name>
<dbReference type="EMBL" id="CP157483">
    <property type="protein sequence ID" value="XBO44514.1"/>
    <property type="molecule type" value="Genomic_DNA"/>
</dbReference>
<organism evidence="2">
    <name type="scientific">Pedococcus sp. KACC 23699</name>
    <dbReference type="NCBI Taxonomy" id="3149228"/>
    <lineage>
        <taxon>Bacteria</taxon>
        <taxon>Bacillati</taxon>
        <taxon>Actinomycetota</taxon>
        <taxon>Actinomycetes</taxon>
        <taxon>Micrococcales</taxon>
        <taxon>Intrasporangiaceae</taxon>
        <taxon>Pedococcus</taxon>
    </lineage>
</organism>
<dbReference type="Pfam" id="PF19851">
    <property type="entry name" value="DUF6326"/>
    <property type="match status" value="1"/>
</dbReference>
<protein>
    <submittedName>
        <fullName evidence="2">DUF6326 family protein</fullName>
    </submittedName>
</protein>
<proteinExistence type="predicted"/>
<feature type="transmembrane region" description="Helical" evidence="1">
    <location>
        <begin position="60"/>
        <end position="81"/>
    </location>
</feature>
<evidence type="ECO:0000313" key="2">
    <source>
        <dbReference type="EMBL" id="XBO44514.1"/>
    </source>
</evidence>
<accession>A0AAU7JXA7</accession>
<feature type="transmembrane region" description="Helical" evidence="1">
    <location>
        <begin position="20"/>
        <end position="40"/>
    </location>
</feature>